<dbReference type="EMBL" id="JAEFCI010005545">
    <property type="protein sequence ID" value="KAG5460225.1"/>
    <property type="molecule type" value="Genomic_DNA"/>
</dbReference>
<proteinExistence type="predicted"/>
<evidence type="ECO:0000256" key="1">
    <source>
        <dbReference type="SAM" id="MobiDB-lite"/>
    </source>
</evidence>
<comment type="caution">
    <text evidence="2">The sequence shown here is derived from an EMBL/GenBank/DDBJ whole genome shotgun (WGS) entry which is preliminary data.</text>
</comment>
<feature type="region of interest" description="Disordered" evidence="1">
    <location>
        <begin position="57"/>
        <end position="84"/>
    </location>
</feature>
<protein>
    <submittedName>
        <fullName evidence="2">Uncharacterized protein</fullName>
    </submittedName>
</protein>
<evidence type="ECO:0000313" key="2">
    <source>
        <dbReference type="EMBL" id="KAG5460225.1"/>
    </source>
</evidence>
<sequence length="84" mass="9529">MYSQPTEGNRARVVVERADAEQFTEFAIRRTMLVDHLPNTYDREFTRARETIMLEGGRRARAVPNSSSEPGGRTDPSAFLPTDK</sequence>
<accession>A0A8H7ZVQ9</accession>
<evidence type="ECO:0000313" key="3">
    <source>
        <dbReference type="Proteomes" id="UP000673691"/>
    </source>
</evidence>
<name>A0A8H7ZVQ9_9FUNG</name>
<reference evidence="2 3" key="1">
    <citation type="journal article" name="Sci. Rep.">
        <title>Genome-scale phylogenetic analyses confirm Olpidium as the closest living zoosporic fungus to the non-flagellated, terrestrial fungi.</title>
        <authorList>
            <person name="Chang Y."/>
            <person name="Rochon D."/>
            <person name="Sekimoto S."/>
            <person name="Wang Y."/>
            <person name="Chovatia M."/>
            <person name="Sandor L."/>
            <person name="Salamov A."/>
            <person name="Grigoriev I.V."/>
            <person name="Stajich J.E."/>
            <person name="Spatafora J.W."/>
        </authorList>
    </citation>
    <scope>NUCLEOTIDE SEQUENCE [LARGE SCALE GENOMIC DNA]</scope>
    <source>
        <strain evidence="2">S191</strain>
    </source>
</reference>
<organism evidence="2 3">
    <name type="scientific">Olpidium bornovanus</name>
    <dbReference type="NCBI Taxonomy" id="278681"/>
    <lineage>
        <taxon>Eukaryota</taxon>
        <taxon>Fungi</taxon>
        <taxon>Fungi incertae sedis</taxon>
        <taxon>Olpidiomycota</taxon>
        <taxon>Olpidiomycotina</taxon>
        <taxon>Olpidiomycetes</taxon>
        <taxon>Olpidiales</taxon>
        <taxon>Olpidiaceae</taxon>
        <taxon>Olpidium</taxon>
    </lineage>
</organism>
<keyword evidence="3" id="KW-1185">Reference proteome</keyword>
<dbReference type="AlphaFoldDB" id="A0A8H7ZVQ9"/>
<gene>
    <name evidence="2" type="ORF">BJ554DRAFT_7752</name>
</gene>
<dbReference type="Proteomes" id="UP000673691">
    <property type="component" value="Unassembled WGS sequence"/>
</dbReference>